<reference evidence="2 3" key="1">
    <citation type="journal article" date="2002" name="DNA Res.">
        <title>Complete genome structure of the thermophilic cyanobacterium Thermosynechococcus elongatus BP-1.</title>
        <authorList>
            <person name="Nakamura Y."/>
            <person name="Kaneko T."/>
            <person name="Sato S."/>
            <person name="Ikeuchi M."/>
            <person name="Katoh H."/>
            <person name="Sasamoto S."/>
            <person name="Watanabe A."/>
            <person name="Iriguchi M."/>
            <person name="Kawashima K."/>
            <person name="Kimura T."/>
            <person name="Kishida Y."/>
            <person name="Kiyokawa C."/>
            <person name="Kohara M."/>
            <person name="Matsumoto M."/>
            <person name="Matsuno A."/>
            <person name="Nakazaki N."/>
            <person name="Shimpo S."/>
            <person name="Sugimoto M."/>
            <person name="Takeuchi C."/>
            <person name="Yamada M."/>
            <person name="Tabata S."/>
        </authorList>
    </citation>
    <scope>NUCLEOTIDE SEQUENCE [LARGE SCALE GENOMIC DNA]</scope>
    <source>
        <strain evidence="3">IAM M-273 / NIES-2133 / BP-1</strain>
    </source>
</reference>
<accession>Q8DLV8</accession>
<dbReference type="KEGG" id="tel:tsl0368"/>
<feature type="domain" description="GGDEF" evidence="1">
    <location>
        <begin position="22"/>
        <end position="88"/>
    </location>
</feature>
<dbReference type="Gene3D" id="3.30.70.270">
    <property type="match status" value="1"/>
</dbReference>
<evidence type="ECO:0000313" key="2">
    <source>
        <dbReference type="EMBL" id="BAC07920.1"/>
    </source>
</evidence>
<dbReference type="InterPro" id="IPR000160">
    <property type="entry name" value="GGDEF_dom"/>
</dbReference>
<evidence type="ECO:0000259" key="1">
    <source>
        <dbReference type="Pfam" id="PF00990"/>
    </source>
</evidence>
<dbReference type="STRING" id="197221.gene:10746954"/>
<name>Q8DLV8_THEVB</name>
<dbReference type="Proteomes" id="UP000000440">
    <property type="component" value="Chromosome"/>
</dbReference>
<keyword evidence="3" id="KW-1185">Reference proteome</keyword>
<gene>
    <name evidence="2" type="ordered locus">tsl0368</name>
</gene>
<proteinExistence type="predicted"/>
<dbReference type="InterPro" id="IPR029787">
    <property type="entry name" value="Nucleotide_cyclase"/>
</dbReference>
<dbReference type="Pfam" id="PF00990">
    <property type="entry name" value="GGDEF"/>
    <property type="match status" value="1"/>
</dbReference>
<dbReference type="EMBL" id="BA000039">
    <property type="protein sequence ID" value="BAC07920.1"/>
    <property type="molecule type" value="Genomic_DNA"/>
</dbReference>
<evidence type="ECO:0000313" key="3">
    <source>
        <dbReference type="Proteomes" id="UP000000440"/>
    </source>
</evidence>
<protein>
    <submittedName>
        <fullName evidence="2">Tsl0368 protein</fullName>
    </submittedName>
</protein>
<dbReference type="SUPFAM" id="SSF55073">
    <property type="entry name" value="Nucleotide cyclase"/>
    <property type="match status" value="1"/>
</dbReference>
<dbReference type="eggNOG" id="COG3706">
    <property type="taxonomic scope" value="Bacteria"/>
</dbReference>
<dbReference type="EnsemblBacteria" id="BAC07920">
    <property type="protein sequence ID" value="BAC07920"/>
    <property type="gene ID" value="BAC07920"/>
</dbReference>
<organism evidence="2 3">
    <name type="scientific">Thermosynechococcus vestitus (strain NIES-2133 / IAM M-273 / BP-1)</name>
    <dbReference type="NCBI Taxonomy" id="197221"/>
    <lineage>
        <taxon>Bacteria</taxon>
        <taxon>Bacillati</taxon>
        <taxon>Cyanobacteriota</taxon>
        <taxon>Cyanophyceae</taxon>
        <taxon>Acaryochloridales</taxon>
        <taxon>Thermosynechococcaceae</taxon>
        <taxon>Thermosynechococcus</taxon>
    </lineage>
</organism>
<dbReference type="InterPro" id="IPR043128">
    <property type="entry name" value="Rev_trsase/Diguanyl_cyclase"/>
</dbReference>
<sequence length="96" mass="10764">MSLPVMGVRSLPLYSPMMFGAAQQIVKRMAHHMRELKIRQGDTAYHRYITVSAGSYFVTAGERQSTLTEILAIADAAVDQAKKQGRDRSILLDYFS</sequence>
<dbReference type="AlphaFoldDB" id="Q8DLV8"/>